<feature type="coiled-coil region" evidence="1">
    <location>
        <begin position="227"/>
        <end position="254"/>
    </location>
</feature>
<dbReference type="AlphaFoldDB" id="A0A5K7ZMW6"/>
<organism evidence="2 3">
    <name type="scientific">Desulfosarcina widdelii</name>
    <dbReference type="NCBI Taxonomy" id="947919"/>
    <lineage>
        <taxon>Bacteria</taxon>
        <taxon>Pseudomonadati</taxon>
        <taxon>Thermodesulfobacteriota</taxon>
        <taxon>Desulfobacteria</taxon>
        <taxon>Desulfobacterales</taxon>
        <taxon>Desulfosarcinaceae</taxon>
        <taxon>Desulfosarcina</taxon>
    </lineage>
</organism>
<reference evidence="2 3" key="1">
    <citation type="submission" date="2019-11" db="EMBL/GenBank/DDBJ databases">
        <title>Comparative genomics of hydrocarbon-degrading Desulfosarcina strains.</title>
        <authorList>
            <person name="Watanabe M."/>
            <person name="Kojima H."/>
            <person name="Fukui M."/>
        </authorList>
    </citation>
    <scope>NUCLEOTIDE SEQUENCE [LARGE SCALE GENOMIC DNA]</scope>
    <source>
        <strain evidence="2 3">PP31</strain>
    </source>
</reference>
<keyword evidence="1" id="KW-0175">Coiled coil</keyword>
<name>A0A5K7ZMW6_9BACT</name>
<evidence type="ECO:0000256" key="1">
    <source>
        <dbReference type="SAM" id="Coils"/>
    </source>
</evidence>
<keyword evidence="3" id="KW-1185">Reference proteome</keyword>
<dbReference type="KEGG" id="dwd:DSCW_48740"/>
<evidence type="ECO:0000313" key="2">
    <source>
        <dbReference type="EMBL" id="BBO77457.1"/>
    </source>
</evidence>
<dbReference type="InterPro" id="IPR027417">
    <property type="entry name" value="P-loop_NTPase"/>
</dbReference>
<dbReference type="EMBL" id="AP021875">
    <property type="protein sequence ID" value="BBO77457.1"/>
    <property type="molecule type" value="Genomic_DNA"/>
</dbReference>
<dbReference type="RefSeq" id="WP_155306198.1">
    <property type="nucleotide sequence ID" value="NZ_AP021875.1"/>
</dbReference>
<evidence type="ECO:0000313" key="3">
    <source>
        <dbReference type="Proteomes" id="UP000427769"/>
    </source>
</evidence>
<gene>
    <name evidence="2" type="ORF">DSCW_48740</name>
</gene>
<accession>A0A5K7ZMW6</accession>
<dbReference type="Gene3D" id="3.40.50.300">
    <property type="entry name" value="P-loop containing nucleotide triphosphate hydrolases"/>
    <property type="match status" value="1"/>
</dbReference>
<dbReference type="OrthoDB" id="180544at2"/>
<dbReference type="Proteomes" id="UP000427769">
    <property type="component" value="Chromosome"/>
</dbReference>
<proteinExistence type="predicted"/>
<protein>
    <submittedName>
        <fullName evidence="2">Uncharacterized protein</fullName>
    </submittedName>
</protein>
<feature type="coiled-coil region" evidence="1">
    <location>
        <begin position="408"/>
        <end position="459"/>
    </location>
</feature>
<sequence>MEIQAAREKPRLWIERLIIFADTTDPVVLREISFTQGLNVIWGIAQQVIGDEDIPGILTGHSVGKTLLCRLIRYCLGEHAFGRKDTMEAIRHAFPRGAVGATIHIDDVPWSVVRSIGISEDSSASSVLALEELIVKPQTEYPYSGFRKGLDKAFLTSLPSPKPPEDKEPYLWDHILAWLTRDQETRYQNLWQWRSGRSDSQTPTFTRRKQNALFLIRMVLGIADERESKLIEEIENLKLAIKEKESRQKELSQEPENRIRYAEHALLDLIGPPEKWMDNGEGLFGFSTRVESFKVSRTKELERLKHKRHLLDKSLTENKSVVRQMEREIKKIVAAIQGIEESREQPDEKDEMRQKLESAWEIECTYGNIEFKKCSHYRAYLGELRGKWIALEKVRREKRVQLTTDEENQAIEQMVIDETRNRETLERRRSEIRRLEIQIQNVEKEIERATLNLKLAEYHIAQRREAQDLKDGKREDSELKAIAGQLKKDRQNLRALETSLGSAQIKQYHRVMDLKQLYDKVLKSILSENYTGEILLPPKDDLAFVIRETVGNMTGEAVESLALVLADVTAMLWAVEGNGHHPCFLLHDSPREADLDRHIYSRFLCRVHEISKGLGGRQAPFQYILTTTTVPPLPLRKDETIRLELEAHPEDRLLFKRFLRKPEMF</sequence>